<organism evidence="2 3">
    <name type="scientific">Anopheles culicifacies</name>
    <dbReference type="NCBI Taxonomy" id="139723"/>
    <lineage>
        <taxon>Eukaryota</taxon>
        <taxon>Metazoa</taxon>
        <taxon>Ecdysozoa</taxon>
        <taxon>Arthropoda</taxon>
        <taxon>Hexapoda</taxon>
        <taxon>Insecta</taxon>
        <taxon>Pterygota</taxon>
        <taxon>Neoptera</taxon>
        <taxon>Endopterygota</taxon>
        <taxon>Diptera</taxon>
        <taxon>Nematocera</taxon>
        <taxon>Culicoidea</taxon>
        <taxon>Culicidae</taxon>
        <taxon>Anophelinae</taxon>
        <taxon>Anopheles</taxon>
        <taxon>culicifacies species complex</taxon>
    </lineage>
</organism>
<feature type="compositionally biased region" description="Pro residues" evidence="1">
    <location>
        <begin position="75"/>
        <end position="87"/>
    </location>
</feature>
<dbReference type="EnsemblMetazoa" id="ACUA000603-RA">
    <property type="protein sequence ID" value="ACUA000603-PA"/>
    <property type="gene ID" value="ACUA000603"/>
</dbReference>
<keyword evidence="3" id="KW-1185">Reference proteome</keyword>
<reference evidence="2" key="2">
    <citation type="submission" date="2020-05" db="UniProtKB">
        <authorList>
            <consortium name="EnsemblMetazoa"/>
        </authorList>
    </citation>
    <scope>IDENTIFICATION</scope>
    <source>
        <strain evidence="2">A-37</strain>
    </source>
</reference>
<dbReference type="AlphaFoldDB" id="A0A182LS50"/>
<dbReference type="Proteomes" id="UP000075883">
    <property type="component" value="Unassembled WGS sequence"/>
</dbReference>
<protein>
    <submittedName>
        <fullName evidence="2">Uncharacterized protein</fullName>
    </submittedName>
</protein>
<feature type="region of interest" description="Disordered" evidence="1">
    <location>
        <begin position="67"/>
        <end position="103"/>
    </location>
</feature>
<feature type="compositionally biased region" description="Low complexity" evidence="1">
    <location>
        <begin position="185"/>
        <end position="199"/>
    </location>
</feature>
<proteinExistence type="predicted"/>
<feature type="region of interest" description="Disordered" evidence="1">
    <location>
        <begin position="123"/>
        <end position="209"/>
    </location>
</feature>
<evidence type="ECO:0000313" key="2">
    <source>
        <dbReference type="EnsemblMetazoa" id="ACUA000603-PA"/>
    </source>
</evidence>
<accession>A0A182LS50</accession>
<sequence>MPNIASCILNPMSDSSLAAAAAANAAVLLIARTGGPDGSGSAWDRAVTAAVVRADVEVGTVPGWSRTRRRLPLPLQQPQPLQPPPRPPPDDGVDGGCVDGDGAGVPVRMRMRAESRRTAAMVPLQPPPVYDGTGGASRGPDAGRLGVAVAAPNRTVSQTPPSHPSMGGHRVENGHRRRPVPAARPPTGDGAADGDAPPARVHPPDASAVRSRTLLPGRMAAVAIAAVPPPACSRQAGRDVGKG</sequence>
<feature type="compositionally biased region" description="Gly residues" evidence="1">
    <location>
        <begin position="94"/>
        <end position="103"/>
    </location>
</feature>
<evidence type="ECO:0000313" key="3">
    <source>
        <dbReference type="Proteomes" id="UP000075883"/>
    </source>
</evidence>
<reference evidence="3" key="1">
    <citation type="submission" date="2013-09" db="EMBL/GenBank/DDBJ databases">
        <title>The Genome Sequence of Anopheles culicifacies species A.</title>
        <authorList>
            <consortium name="The Broad Institute Genomics Platform"/>
            <person name="Neafsey D.E."/>
            <person name="Besansky N."/>
            <person name="Howell P."/>
            <person name="Walton C."/>
            <person name="Young S.K."/>
            <person name="Zeng Q."/>
            <person name="Gargeya S."/>
            <person name="Fitzgerald M."/>
            <person name="Haas B."/>
            <person name="Abouelleil A."/>
            <person name="Allen A.W."/>
            <person name="Alvarado L."/>
            <person name="Arachchi H.M."/>
            <person name="Berlin A.M."/>
            <person name="Chapman S.B."/>
            <person name="Gainer-Dewar J."/>
            <person name="Goldberg J."/>
            <person name="Griggs A."/>
            <person name="Gujja S."/>
            <person name="Hansen M."/>
            <person name="Howarth C."/>
            <person name="Imamovic A."/>
            <person name="Ireland A."/>
            <person name="Larimer J."/>
            <person name="McCowan C."/>
            <person name="Murphy C."/>
            <person name="Pearson M."/>
            <person name="Poon T.W."/>
            <person name="Priest M."/>
            <person name="Roberts A."/>
            <person name="Saif S."/>
            <person name="Shea T."/>
            <person name="Sisk P."/>
            <person name="Sykes S."/>
            <person name="Wortman J."/>
            <person name="Nusbaum C."/>
            <person name="Birren B."/>
        </authorList>
    </citation>
    <scope>NUCLEOTIDE SEQUENCE [LARGE SCALE GENOMIC DNA]</scope>
    <source>
        <strain evidence="3">A-37</strain>
    </source>
</reference>
<name>A0A182LS50_9DIPT</name>
<dbReference type="EMBL" id="AXCM01002672">
    <property type="status" value="NOT_ANNOTATED_CDS"/>
    <property type="molecule type" value="Genomic_DNA"/>
</dbReference>
<dbReference type="VEuPathDB" id="VectorBase:ACUA000603"/>
<evidence type="ECO:0000256" key="1">
    <source>
        <dbReference type="SAM" id="MobiDB-lite"/>
    </source>
</evidence>